<name>A0A897N2A1_9EURY</name>
<organism evidence="7 8">
    <name type="scientific">Halapricum desulfuricans</name>
    <dbReference type="NCBI Taxonomy" id="2841257"/>
    <lineage>
        <taxon>Archaea</taxon>
        <taxon>Methanobacteriati</taxon>
        <taxon>Methanobacteriota</taxon>
        <taxon>Stenosarchaea group</taxon>
        <taxon>Halobacteria</taxon>
        <taxon>Halobacteriales</taxon>
        <taxon>Haloarculaceae</taxon>
        <taxon>Halapricum</taxon>
    </lineage>
</organism>
<dbReference type="GO" id="GO:0007165">
    <property type="term" value="P:signal transduction"/>
    <property type="evidence" value="ECO:0007669"/>
    <property type="project" value="UniProtKB-KW"/>
</dbReference>
<dbReference type="PANTHER" id="PTHR32089">
    <property type="entry name" value="METHYL-ACCEPTING CHEMOTAXIS PROTEIN MCPB"/>
    <property type="match status" value="1"/>
</dbReference>
<dbReference type="InterPro" id="IPR004090">
    <property type="entry name" value="Chemotax_Me-accpt_rcpt"/>
</dbReference>
<feature type="region of interest" description="Disordered" evidence="5">
    <location>
        <begin position="156"/>
        <end position="177"/>
    </location>
</feature>
<feature type="domain" description="Methyl-accepting transducer" evidence="6">
    <location>
        <begin position="249"/>
        <end position="485"/>
    </location>
</feature>
<evidence type="ECO:0000313" key="8">
    <source>
        <dbReference type="Proteomes" id="UP000663525"/>
    </source>
</evidence>
<proteinExistence type="inferred from homology"/>
<feature type="region of interest" description="Disordered" evidence="5">
    <location>
        <begin position="1"/>
        <end position="21"/>
    </location>
</feature>
<dbReference type="SUPFAM" id="SSF58104">
    <property type="entry name" value="Methyl-accepting chemotaxis protein (MCP) signaling domain"/>
    <property type="match status" value="1"/>
</dbReference>
<dbReference type="Gene3D" id="1.10.490.10">
    <property type="entry name" value="Globins"/>
    <property type="match status" value="1"/>
</dbReference>
<comment type="similarity">
    <text evidence="2">Belongs to the methyl-accepting chemotaxis (MCP) protein family.</text>
</comment>
<dbReference type="SUPFAM" id="SSF46458">
    <property type="entry name" value="Globin-like"/>
    <property type="match status" value="1"/>
</dbReference>
<dbReference type="InterPro" id="IPR039379">
    <property type="entry name" value="Protoglobin_sensor_dom"/>
</dbReference>
<dbReference type="InterPro" id="IPR004089">
    <property type="entry name" value="MCPsignal_dom"/>
</dbReference>
<dbReference type="PANTHER" id="PTHR32089:SF112">
    <property type="entry name" value="LYSOZYME-LIKE PROTEIN-RELATED"/>
    <property type="match status" value="1"/>
</dbReference>
<dbReference type="GO" id="GO:0004888">
    <property type="term" value="F:transmembrane signaling receptor activity"/>
    <property type="evidence" value="ECO:0007669"/>
    <property type="project" value="InterPro"/>
</dbReference>
<dbReference type="SMART" id="SM00283">
    <property type="entry name" value="MA"/>
    <property type="match status" value="1"/>
</dbReference>
<evidence type="ECO:0000256" key="5">
    <source>
        <dbReference type="SAM" id="MobiDB-lite"/>
    </source>
</evidence>
<gene>
    <name evidence="7" type="primary">tar</name>
    <name evidence="7" type="ORF">HSR121_0095</name>
</gene>
<dbReference type="GO" id="GO:0016020">
    <property type="term" value="C:membrane"/>
    <property type="evidence" value="ECO:0007669"/>
    <property type="project" value="InterPro"/>
</dbReference>
<dbReference type="CDD" id="cd01068">
    <property type="entry name" value="globin_sensor"/>
    <property type="match status" value="1"/>
</dbReference>
<feature type="coiled-coil region" evidence="4">
    <location>
        <begin position="411"/>
        <end position="456"/>
    </location>
</feature>
<evidence type="ECO:0000313" key="7">
    <source>
        <dbReference type="EMBL" id="QSG04456.1"/>
    </source>
</evidence>
<dbReference type="Pfam" id="PF11563">
    <property type="entry name" value="Protoglobin"/>
    <property type="match status" value="1"/>
</dbReference>
<dbReference type="InterPro" id="IPR044398">
    <property type="entry name" value="Globin-sensor_dom"/>
</dbReference>
<dbReference type="Proteomes" id="UP000663525">
    <property type="component" value="Chromosome"/>
</dbReference>
<dbReference type="SMART" id="SM01408">
    <property type="entry name" value="ING"/>
    <property type="match status" value="1"/>
</dbReference>
<dbReference type="Pfam" id="PF00015">
    <property type="entry name" value="MCPsignal"/>
    <property type="match status" value="1"/>
</dbReference>
<dbReference type="GeneID" id="68853756"/>
<evidence type="ECO:0000256" key="1">
    <source>
        <dbReference type="ARBA" id="ARBA00023224"/>
    </source>
</evidence>
<protein>
    <submittedName>
        <fullName evidence="7">Sensory protein</fullName>
    </submittedName>
</protein>
<dbReference type="GO" id="GO:0019825">
    <property type="term" value="F:oxygen binding"/>
    <property type="evidence" value="ECO:0007669"/>
    <property type="project" value="InterPro"/>
</dbReference>
<dbReference type="InterPro" id="IPR009050">
    <property type="entry name" value="Globin-like_sf"/>
</dbReference>
<dbReference type="Gene3D" id="1.10.287.950">
    <property type="entry name" value="Methyl-accepting chemotaxis protein"/>
    <property type="match status" value="1"/>
</dbReference>
<dbReference type="RefSeq" id="WP_229113926.1">
    <property type="nucleotide sequence ID" value="NZ_CP064787.1"/>
</dbReference>
<dbReference type="GO" id="GO:0006935">
    <property type="term" value="P:chemotaxis"/>
    <property type="evidence" value="ECO:0007669"/>
    <property type="project" value="InterPro"/>
</dbReference>
<keyword evidence="4" id="KW-0175">Coiled coil</keyword>
<reference evidence="7" key="1">
    <citation type="submission" date="2020-11" db="EMBL/GenBank/DDBJ databases">
        <title>Carbohydrate-dependent, anaerobic sulfur respiration: A novel catabolism in halophilic archaea.</title>
        <authorList>
            <person name="Sorokin D.Y."/>
            <person name="Messina E."/>
            <person name="Smedile F."/>
            <person name="La Cono V."/>
            <person name="Hallsworth J.E."/>
            <person name="Yakimov M.M."/>
        </authorList>
    </citation>
    <scope>NUCLEOTIDE SEQUENCE</scope>
    <source>
        <strain evidence="7">HSR12-1</strain>
    </source>
</reference>
<accession>A0A897N2A1</accession>
<dbReference type="GO" id="GO:0020037">
    <property type="term" value="F:heme binding"/>
    <property type="evidence" value="ECO:0007669"/>
    <property type="project" value="InterPro"/>
</dbReference>
<evidence type="ECO:0000259" key="6">
    <source>
        <dbReference type="PROSITE" id="PS50111"/>
    </source>
</evidence>
<dbReference type="CDD" id="cd11386">
    <property type="entry name" value="MCP_signal"/>
    <property type="match status" value="1"/>
</dbReference>
<evidence type="ECO:0000256" key="2">
    <source>
        <dbReference type="ARBA" id="ARBA00029447"/>
    </source>
</evidence>
<dbReference type="EMBL" id="CP064787">
    <property type="protein sequence ID" value="QSG04456.1"/>
    <property type="molecule type" value="Genomic_DNA"/>
</dbReference>
<feature type="compositionally biased region" description="Basic and acidic residues" evidence="5">
    <location>
        <begin position="1"/>
        <end position="15"/>
    </location>
</feature>
<evidence type="ECO:0000256" key="3">
    <source>
        <dbReference type="PROSITE-ProRule" id="PRU00284"/>
    </source>
</evidence>
<dbReference type="AlphaFoldDB" id="A0A897N2A1"/>
<evidence type="ECO:0000256" key="4">
    <source>
        <dbReference type="SAM" id="Coils"/>
    </source>
</evidence>
<dbReference type="PROSITE" id="PS50111">
    <property type="entry name" value="CHEMOTAXIS_TRANSDUC_2"/>
    <property type="match status" value="1"/>
</dbReference>
<dbReference type="PRINTS" id="PR00260">
    <property type="entry name" value="CHEMTRNSDUCR"/>
</dbReference>
<dbReference type="InterPro" id="IPR024610">
    <property type="entry name" value="ING_N_histone-binding"/>
</dbReference>
<dbReference type="InterPro" id="IPR012292">
    <property type="entry name" value="Globin/Proto"/>
</dbReference>
<sequence>MQSDRSKLTPDKRQTVDGSELTTEIGIDSEEIAWRKSFTRLDDDDVAALSEMDPLFDAIADDLVDEFYDHLLEFQESVSVMDQSTRGVESLKGVQASYLRTLGRGNYDQQYFDQRARIGKIHDMLDMGPKFYMGAYSIYYRGILEAIAEDVKRSLDGDGSPAVSPDGGATEVLEDETVGELRDARSGADTGSVTPEAAIDAVVERSMSALKLLLIDQGVAMDTYIHSYSQQLETEIEQQRSTSEEIEAAVTETRDAAEELADSTQQISDIADSQARQMGEVASEVSNMSATIEEIASTAEEVDATSARAERLAEEGQEDATEAIGVMEDVTASTETVTEDVDRLQERIGEIDEVVEVINDIAEQTNILALNASIEAARAGEAGSGFAVVADEVKSLAGESQEHAAEIERVVEAIQDDADETVESLETATQQVQQGMDRVEDAMRNLEDIVEAISEASRGIQEVAEATDDQAASTEEVASMVDDLVEQSERVASEVETVATANRQQRAQVEQIYEAVQRLSTDGT</sequence>
<keyword evidence="1 3" id="KW-0807">Transducer</keyword>